<comment type="caution">
    <text evidence="2">The sequence shown here is derived from an EMBL/GenBank/DDBJ whole genome shotgun (WGS) entry which is preliminary data.</text>
</comment>
<organism evidence="2 3">
    <name type="scientific">Cladophialophora yegresii CBS 114405</name>
    <dbReference type="NCBI Taxonomy" id="1182544"/>
    <lineage>
        <taxon>Eukaryota</taxon>
        <taxon>Fungi</taxon>
        <taxon>Dikarya</taxon>
        <taxon>Ascomycota</taxon>
        <taxon>Pezizomycotina</taxon>
        <taxon>Eurotiomycetes</taxon>
        <taxon>Chaetothyriomycetidae</taxon>
        <taxon>Chaetothyriales</taxon>
        <taxon>Herpotrichiellaceae</taxon>
        <taxon>Cladophialophora</taxon>
    </lineage>
</organism>
<feature type="compositionally biased region" description="Basic residues" evidence="1">
    <location>
        <begin position="236"/>
        <end position="249"/>
    </location>
</feature>
<name>W9WDL3_9EURO</name>
<evidence type="ECO:0000313" key="3">
    <source>
        <dbReference type="Proteomes" id="UP000019473"/>
    </source>
</evidence>
<dbReference type="AlphaFoldDB" id="W9WDL3"/>
<dbReference type="Proteomes" id="UP000019473">
    <property type="component" value="Unassembled WGS sequence"/>
</dbReference>
<evidence type="ECO:0000313" key="2">
    <source>
        <dbReference type="EMBL" id="EXJ56619.1"/>
    </source>
</evidence>
<evidence type="ECO:0000256" key="1">
    <source>
        <dbReference type="SAM" id="MobiDB-lite"/>
    </source>
</evidence>
<reference evidence="2 3" key="1">
    <citation type="submission" date="2013-03" db="EMBL/GenBank/DDBJ databases">
        <title>The Genome Sequence of Cladophialophora yegresii CBS 114405.</title>
        <authorList>
            <consortium name="The Broad Institute Genomics Platform"/>
            <person name="Cuomo C."/>
            <person name="de Hoog S."/>
            <person name="Gorbushina A."/>
            <person name="Walker B."/>
            <person name="Young S.K."/>
            <person name="Zeng Q."/>
            <person name="Gargeya S."/>
            <person name="Fitzgerald M."/>
            <person name="Haas B."/>
            <person name="Abouelleil A."/>
            <person name="Allen A.W."/>
            <person name="Alvarado L."/>
            <person name="Arachchi H.M."/>
            <person name="Berlin A.M."/>
            <person name="Chapman S.B."/>
            <person name="Gainer-Dewar J."/>
            <person name="Goldberg J."/>
            <person name="Griggs A."/>
            <person name="Gujja S."/>
            <person name="Hansen M."/>
            <person name="Howarth C."/>
            <person name="Imamovic A."/>
            <person name="Ireland A."/>
            <person name="Larimer J."/>
            <person name="McCowan C."/>
            <person name="Murphy C."/>
            <person name="Pearson M."/>
            <person name="Poon T.W."/>
            <person name="Priest M."/>
            <person name="Roberts A."/>
            <person name="Saif S."/>
            <person name="Shea T."/>
            <person name="Sisk P."/>
            <person name="Sykes S."/>
            <person name="Wortman J."/>
            <person name="Nusbaum C."/>
            <person name="Birren B."/>
        </authorList>
    </citation>
    <scope>NUCLEOTIDE SEQUENCE [LARGE SCALE GENOMIC DNA]</scope>
    <source>
        <strain evidence="2 3">CBS 114405</strain>
    </source>
</reference>
<dbReference type="VEuPathDB" id="FungiDB:A1O7_06963"/>
<dbReference type="OrthoDB" id="5424338at2759"/>
<dbReference type="GeneID" id="19181538"/>
<accession>W9WDL3</accession>
<proteinExistence type="predicted"/>
<dbReference type="RefSeq" id="XP_007759153.1">
    <property type="nucleotide sequence ID" value="XM_007760963.1"/>
</dbReference>
<sequence length="249" mass="28409">MEGNVSAVEWVMDLNDACCHVGRGKVFVFIPDLDERTHDQKEYCPDALRAFRQIPPFFYAPVELTADEVESWWSMDRETRLACRSPRHIGLPSHLPVLPFDVSLNHMKPQLDPVRTASITVCIGPDQSRPCVAPTAQIRALCTSYKGIAWVCQPGWDALRKWTVPGIRGAAEALERLYRDRRQDLQYYHTLRQSLIVVGREAAKAGQAYVLPTAQHMQEKQEKAQRAQQRSQQMNRGRRERRQKASGAS</sequence>
<dbReference type="EMBL" id="AMGW01000005">
    <property type="protein sequence ID" value="EXJ56619.1"/>
    <property type="molecule type" value="Genomic_DNA"/>
</dbReference>
<protein>
    <submittedName>
        <fullName evidence="2">Uncharacterized protein</fullName>
    </submittedName>
</protein>
<feature type="region of interest" description="Disordered" evidence="1">
    <location>
        <begin position="215"/>
        <end position="249"/>
    </location>
</feature>
<keyword evidence="3" id="KW-1185">Reference proteome</keyword>
<gene>
    <name evidence="2" type="ORF">A1O7_06963</name>
</gene>
<dbReference type="HOGENOM" id="CLU_1115656_0_0_1"/>